<name>A0ACA9SK52_9GLOM</name>
<proteinExistence type="predicted"/>
<protein>
    <submittedName>
        <fullName evidence="1">7125_t:CDS:1</fullName>
    </submittedName>
</protein>
<sequence length="64" mass="7453">SIIEDIMPILEQFAEAIEKLKRSKYSTVSYMYPVIQKIKSNLSLFLNPTDDNENPDELDDIRYG</sequence>
<evidence type="ECO:0000313" key="2">
    <source>
        <dbReference type="Proteomes" id="UP000789920"/>
    </source>
</evidence>
<accession>A0ACA9SK52</accession>
<feature type="non-terminal residue" evidence="1">
    <location>
        <position position="1"/>
    </location>
</feature>
<evidence type="ECO:0000313" key="1">
    <source>
        <dbReference type="EMBL" id="CAG8842277.1"/>
    </source>
</evidence>
<dbReference type="Proteomes" id="UP000789920">
    <property type="component" value="Unassembled WGS sequence"/>
</dbReference>
<keyword evidence="2" id="KW-1185">Reference proteome</keyword>
<dbReference type="EMBL" id="CAJVQC010133598">
    <property type="protein sequence ID" value="CAG8842277.1"/>
    <property type="molecule type" value="Genomic_DNA"/>
</dbReference>
<reference evidence="1" key="1">
    <citation type="submission" date="2021-06" db="EMBL/GenBank/DDBJ databases">
        <authorList>
            <person name="Kallberg Y."/>
            <person name="Tangrot J."/>
            <person name="Rosling A."/>
        </authorList>
    </citation>
    <scope>NUCLEOTIDE SEQUENCE</scope>
    <source>
        <strain evidence="1">MA461A</strain>
    </source>
</reference>
<gene>
    <name evidence="1" type="ORF">RPERSI_LOCUS32245</name>
</gene>
<organism evidence="1 2">
    <name type="scientific">Racocetra persica</name>
    <dbReference type="NCBI Taxonomy" id="160502"/>
    <lineage>
        <taxon>Eukaryota</taxon>
        <taxon>Fungi</taxon>
        <taxon>Fungi incertae sedis</taxon>
        <taxon>Mucoromycota</taxon>
        <taxon>Glomeromycotina</taxon>
        <taxon>Glomeromycetes</taxon>
        <taxon>Diversisporales</taxon>
        <taxon>Gigasporaceae</taxon>
        <taxon>Racocetra</taxon>
    </lineage>
</organism>
<comment type="caution">
    <text evidence="1">The sequence shown here is derived from an EMBL/GenBank/DDBJ whole genome shotgun (WGS) entry which is preliminary data.</text>
</comment>